<gene>
    <name evidence="1" type="ORF">F4821DRAFT_96265</name>
</gene>
<sequence length="546" mass="62055">MSAELVLPAVGAADLCLRYGKRLLDIYEKFQGADKDVRAKVLIVESTWNRMAVQVEFVQRVAGTMNSDHCRVHFEVLEMLQTKLLLTIKRLDPLIKEDDPYKPDKSKVRRWKYALLYESLDRTISELEQWQRIFDPTWYLIILMTDRAIDHELLQQRQQSDDLSLATRHRQASWSSSSMLTTTQKLRSTIQNSSNTDVHVKLPLDGLNWGTVRLIPHSTTQLICRTGSDKLFLMESISCNSDLDIPRARADAESLARKLKLVDPNTFGLLSCQGLVKRKMQPTGTLSSIDLIFRLPSEKSRPASLRHELLRHPIVSMTTILGVARQLATAVSFVHTCDFVHKNIRPETILLLAQPELNSTAERATLGSLHLLGFDRFRSVNFHTARKGDAAWERNLYRHPLRQGLLAQEGYIMQHDIYSLGVCLLELGLWESFVIYDEDYEGQGEGQGLNKMPSPTLGLSIEDFNFSGDPSSPSARIKDHLVDLAKSKLPQRIGDKYTAVVVTCLTCLDRGNEDFGDEEDMRDDDGILIGVRFIEKILFRLSEISF</sequence>
<comment type="caution">
    <text evidence="1">The sequence shown here is derived from an EMBL/GenBank/DDBJ whole genome shotgun (WGS) entry which is preliminary data.</text>
</comment>
<dbReference type="EMBL" id="MU394303">
    <property type="protein sequence ID" value="KAI6088150.1"/>
    <property type="molecule type" value="Genomic_DNA"/>
</dbReference>
<proteinExistence type="predicted"/>
<organism evidence="1 2">
    <name type="scientific">Hypoxylon rubiginosum</name>
    <dbReference type="NCBI Taxonomy" id="110542"/>
    <lineage>
        <taxon>Eukaryota</taxon>
        <taxon>Fungi</taxon>
        <taxon>Dikarya</taxon>
        <taxon>Ascomycota</taxon>
        <taxon>Pezizomycotina</taxon>
        <taxon>Sordariomycetes</taxon>
        <taxon>Xylariomycetidae</taxon>
        <taxon>Xylariales</taxon>
        <taxon>Hypoxylaceae</taxon>
        <taxon>Hypoxylon</taxon>
    </lineage>
</organism>
<evidence type="ECO:0000313" key="1">
    <source>
        <dbReference type="EMBL" id="KAI6088150.1"/>
    </source>
</evidence>
<name>A0ACC0D708_9PEZI</name>
<evidence type="ECO:0000313" key="2">
    <source>
        <dbReference type="Proteomes" id="UP001497680"/>
    </source>
</evidence>
<protein>
    <submittedName>
        <fullName evidence="1">Uncharacterized protein</fullName>
    </submittedName>
</protein>
<keyword evidence="2" id="KW-1185">Reference proteome</keyword>
<dbReference type="Proteomes" id="UP001497680">
    <property type="component" value="Unassembled WGS sequence"/>
</dbReference>
<reference evidence="1 2" key="1">
    <citation type="journal article" date="2022" name="New Phytol.">
        <title>Ecological generalism drives hyperdiversity of secondary metabolite gene clusters in xylarialean endophytes.</title>
        <authorList>
            <person name="Franco M.E.E."/>
            <person name="Wisecaver J.H."/>
            <person name="Arnold A.E."/>
            <person name="Ju Y.M."/>
            <person name="Slot J.C."/>
            <person name="Ahrendt S."/>
            <person name="Moore L.P."/>
            <person name="Eastman K.E."/>
            <person name="Scott K."/>
            <person name="Konkel Z."/>
            <person name="Mondo S.J."/>
            <person name="Kuo A."/>
            <person name="Hayes R.D."/>
            <person name="Haridas S."/>
            <person name="Andreopoulos B."/>
            <person name="Riley R."/>
            <person name="LaButti K."/>
            <person name="Pangilinan J."/>
            <person name="Lipzen A."/>
            <person name="Amirebrahimi M."/>
            <person name="Yan J."/>
            <person name="Adam C."/>
            <person name="Keymanesh K."/>
            <person name="Ng V."/>
            <person name="Louie K."/>
            <person name="Northen T."/>
            <person name="Drula E."/>
            <person name="Henrissat B."/>
            <person name="Hsieh H.M."/>
            <person name="Youens-Clark K."/>
            <person name="Lutzoni F."/>
            <person name="Miadlikowska J."/>
            <person name="Eastwood D.C."/>
            <person name="Hamelin R.C."/>
            <person name="Grigoriev I.V."/>
            <person name="U'Ren J.M."/>
        </authorList>
    </citation>
    <scope>NUCLEOTIDE SEQUENCE [LARGE SCALE GENOMIC DNA]</scope>
    <source>
        <strain evidence="1 2">ER1909</strain>
    </source>
</reference>
<accession>A0ACC0D708</accession>